<keyword evidence="1 2" id="KW-0732">Signal</keyword>
<name>A0A839UEL7_9HYPH</name>
<dbReference type="PANTHER" id="PTHR30006">
    <property type="entry name" value="THIAMINE-BINDING PERIPLASMIC PROTEIN-RELATED"/>
    <property type="match status" value="1"/>
</dbReference>
<dbReference type="Pfam" id="PF13343">
    <property type="entry name" value="SBP_bac_6"/>
    <property type="match status" value="1"/>
</dbReference>
<evidence type="ECO:0000313" key="3">
    <source>
        <dbReference type="EMBL" id="MBB3146889.1"/>
    </source>
</evidence>
<comment type="caution">
    <text evidence="3">The sequence shown here is derived from an EMBL/GenBank/DDBJ whole genome shotgun (WGS) entry which is preliminary data.</text>
</comment>
<keyword evidence="4" id="KW-1185">Reference proteome</keyword>
<dbReference type="Proteomes" id="UP000554520">
    <property type="component" value="Unassembled WGS sequence"/>
</dbReference>
<dbReference type="PANTHER" id="PTHR30006:SF25">
    <property type="entry name" value="PHOSPHOGLYCERATE TRANSPORT REGULATORY PROTEIN PGTC"/>
    <property type="match status" value="1"/>
</dbReference>
<gene>
    <name evidence="3" type="ORF">FHS21_003305</name>
</gene>
<feature type="chain" id="PRO_5032997734" evidence="2">
    <location>
        <begin position="25"/>
        <end position="370"/>
    </location>
</feature>
<protein>
    <submittedName>
        <fullName evidence="3">Iron(III) transport system substrate-binding protein</fullName>
    </submittedName>
</protein>
<sequence length="370" mass="40952">MKRIVKYALSAIAVILAGSPGAWALPDYYPSDYQKVVDASHAEQGVLVYSNVGEMNWRPLLEKFHEIYPWIKVQTLDLTGNEVFERYYAEQATGNSEVDIVLTSSAATWLEFVQKNNVKSFVSVEDSRLPEWSKPSPGVYTISVDPQVLVYNKLLLPEAQWPRSMADVVKLAKADAPSFDKKIATPRPMGTAGSQNLLTHYIASLGEEKAFDIFKTLGPLSEIYRSAGPIMEKVTSGEYLIGYQLSGIQVFPLMNDPTRASVLGWTFPSDGTLLLMRHMAMATTVKNPNSAKLLMDFILSHDGQSALAEGGLMPYRSDVTLPDGPLGYTYQKIAQQIGEDHIIRTTFDPKLMTPSTQTVSKVKAAFNITE</sequence>
<accession>A0A839UEL7</accession>
<evidence type="ECO:0000313" key="4">
    <source>
        <dbReference type="Proteomes" id="UP000554520"/>
    </source>
</evidence>
<reference evidence="3 4" key="1">
    <citation type="submission" date="2020-08" db="EMBL/GenBank/DDBJ databases">
        <title>Genomic Encyclopedia of Type Strains, Phase III (KMG-III): the genomes of soil and plant-associated and newly described type strains.</title>
        <authorList>
            <person name="Whitman W."/>
        </authorList>
    </citation>
    <scope>NUCLEOTIDE SEQUENCE [LARGE SCALE GENOMIC DNA]</scope>
    <source>
        <strain evidence="3 4">CECT 7015</strain>
    </source>
</reference>
<dbReference type="AlphaFoldDB" id="A0A839UEL7"/>
<dbReference type="GO" id="GO:0030288">
    <property type="term" value="C:outer membrane-bounded periplasmic space"/>
    <property type="evidence" value="ECO:0007669"/>
    <property type="project" value="TreeGrafter"/>
</dbReference>
<organism evidence="3 4">
    <name type="scientific">Phyllobacterium trifolii</name>
    <dbReference type="NCBI Taxonomy" id="300193"/>
    <lineage>
        <taxon>Bacteria</taxon>
        <taxon>Pseudomonadati</taxon>
        <taxon>Pseudomonadota</taxon>
        <taxon>Alphaproteobacteria</taxon>
        <taxon>Hyphomicrobiales</taxon>
        <taxon>Phyllobacteriaceae</taxon>
        <taxon>Phyllobacterium</taxon>
    </lineage>
</organism>
<evidence type="ECO:0000256" key="2">
    <source>
        <dbReference type="SAM" id="SignalP"/>
    </source>
</evidence>
<evidence type="ECO:0000256" key="1">
    <source>
        <dbReference type="ARBA" id="ARBA00022729"/>
    </source>
</evidence>
<feature type="signal peptide" evidence="2">
    <location>
        <begin position="1"/>
        <end position="24"/>
    </location>
</feature>
<proteinExistence type="predicted"/>
<dbReference type="Gene3D" id="3.40.190.10">
    <property type="entry name" value="Periplasmic binding protein-like II"/>
    <property type="match status" value="2"/>
</dbReference>
<dbReference type="RefSeq" id="WP_183662807.1">
    <property type="nucleotide sequence ID" value="NZ_JACHXN010000010.1"/>
</dbReference>
<dbReference type="SUPFAM" id="SSF53850">
    <property type="entry name" value="Periplasmic binding protein-like II"/>
    <property type="match status" value="1"/>
</dbReference>
<dbReference type="EMBL" id="JACHXN010000010">
    <property type="protein sequence ID" value="MBB3146889.1"/>
    <property type="molecule type" value="Genomic_DNA"/>
</dbReference>